<keyword evidence="2" id="KW-1185">Reference proteome</keyword>
<keyword evidence="1" id="KW-0436">Ligase</keyword>
<dbReference type="AlphaFoldDB" id="A0A848H3D0"/>
<protein>
    <submittedName>
        <fullName evidence="1">RimK family alpha-L-glutamate ligase</fullName>
    </submittedName>
</protein>
<comment type="caution">
    <text evidence="1">The sequence shown here is derived from an EMBL/GenBank/DDBJ whole genome shotgun (WGS) entry which is preliminary data.</text>
</comment>
<accession>A0A848H3D0</accession>
<proteinExistence type="predicted"/>
<sequence>MNRATPDTSPGHLLDLTRLMPLAFEGADLTPLAQQMISRAQCNVDDAEAWLDLSTILMLQGSLEEGLAVQAQALQIRRAFQLKSATGAQAVRVLALMTPGDLMTNSPIGFLVEHSEVALAATYILPGEALPPELPEHDVLFVAISQSESTDPLLLRLAELLATWRRPVLNAPALIAQTHRAKAFGLLSDVPGLRIMSTAAVLRAQLEALAAGHLDVAAVLAGASFPVIVRPVDSHAGRALARMDCPRDLSEYLASTPGHDFFISPFADYRSTDGQFRKYRIVLVDGEPFAAHMAISGHWMIHYLNAGMTQSAAKREEEGQFLEQFATGFAARHQEALRAVHARLPLDYLVIDCGETQDGGLLVFELDPGAVVHSMDPADMFPSKPAAMRKIYAAFEAMLQRRARTGLNPA</sequence>
<evidence type="ECO:0000313" key="1">
    <source>
        <dbReference type="EMBL" id="NML44071.1"/>
    </source>
</evidence>
<organism evidence="1 2">
    <name type="scientific">Ramlibacter agri</name>
    <dbReference type="NCBI Taxonomy" id="2728837"/>
    <lineage>
        <taxon>Bacteria</taxon>
        <taxon>Pseudomonadati</taxon>
        <taxon>Pseudomonadota</taxon>
        <taxon>Betaproteobacteria</taxon>
        <taxon>Burkholderiales</taxon>
        <taxon>Comamonadaceae</taxon>
        <taxon>Ramlibacter</taxon>
    </lineage>
</organism>
<dbReference type="EMBL" id="JABBFX010000001">
    <property type="protein sequence ID" value="NML44071.1"/>
    <property type="molecule type" value="Genomic_DNA"/>
</dbReference>
<dbReference type="GO" id="GO:0016874">
    <property type="term" value="F:ligase activity"/>
    <property type="evidence" value="ECO:0007669"/>
    <property type="project" value="UniProtKB-KW"/>
</dbReference>
<reference evidence="1 2" key="1">
    <citation type="submission" date="2020-04" db="EMBL/GenBank/DDBJ databases">
        <title>Ramlibacter sp. G-1-2-2 isolated from soil.</title>
        <authorList>
            <person name="Dahal R.H."/>
        </authorList>
    </citation>
    <scope>NUCLEOTIDE SEQUENCE [LARGE SCALE GENOMIC DNA]</scope>
    <source>
        <strain evidence="1 2">G-1-2-2</strain>
    </source>
</reference>
<dbReference type="SUPFAM" id="SSF56059">
    <property type="entry name" value="Glutathione synthetase ATP-binding domain-like"/>
    <property type="match status" value="1"/>
</dbReference>
<dbReference type="Proteomes" id="UP000541185">
    <property type="component" value="Unassembled WGS sequence"/>
</dbReference>
<evidence type="ECO:0000313" key="2">
    <source>
        <dbReference type="Proteomes" id="UP000541185"/>
    </source>
</evidence>
<dbReference type="RefSeq" id="WP_169418234.1">
    <property type="nucleotide sequence ID" value="NZ_JABBFX010000001.1"/>
</dbReference>
<gene>
    <name evidence="1" type="ORF">HHL11_09950</name>
</gene>
<name>A0A848H3D0_9BURK</name>